<sequence length="42" mass="4725">MKLISATFYLHIAQTWHLLSSITKYLSEPGSGWIAVLSTMDI</sequence>
<evidence type="ECO:0000313" key="1">
    <source>
        <dbReference type="EMBL" id="JAH19751.1"/>
    </source>
</evidence>
<name>A0A0E9QS38_ANGAN</name>
<accession>A0A0E9QS38</accession>
<reference evidence="1" key="1">
    <citation type="submission" date="2014-11" db="EMBL/GenBank/DDBJ databases">
        <authorList>
            <person name="Amaro Gonzalez C."/>
        </authorList>
    </citation>
    <scope>NUCLEOTIDE SEQUENCE</scope>
</reference>
<reference evidence="1" key="2">
    <citation type="journal article" date="2015" name="Fish Shellfish Immunol.">
        <title>Early steps in the European eel (Anguilla anguilla)-Vibrio vulnificus interaction in the gills: Role of the RtxA13 toxin.</title>
        <authorList>
            <person name="Callol A."/>
            <person name="Pajuelo D."/>
            <person name="Ebbesson L."/>
            <person name="Teles M."/>
            <person name="MacKenzie S."/>
            <person name="Amaro C."/>
        </authorList>
    </citation>
    <scope>NUCLEOTIDE SEQUENCE</scope>
</reference>
<dbReference type="EMBL" id="GBXM01088826">
    <property type="protein sequence ID" value="JAH19751.1"/>
    <property type="molecule type" value="Transcribed_RNA"/>
</dbReference>
<organism evidence="1">
    <name type="scientific">Anguilla anguilla</name>
    <name type="common">European freshwater eel</name>
    <name type="synonym">Muraena anguilla</name>
    <dbReference type="NCBI Taxonomy" id="7936"/>
    <lineage>
        <taxon>Eukaryota</taxon>
        <taxon>Metazoa</taxon>
        <taxon>Chordata</taxon>
        <taxon>Craniata</taxon>
        <taxon>Vertebrata</taxon>
        <taxon>Euteleostomi</taxon>
        <taxon>Actinopterygii</taxon>
        <taxon>Neopterygii</taxon>
        <taxon>Teleostei</taxon>
        <taxon>Anguilliformes</taxon>
        <taxon>Anguillidae</taxon>
        <taxon>Anguilla</taxon>
    </lineage>
</organism>
<protein>
    <submittedName>
        <fullName evidence="1">Uncharacterized protein</fullName>
    </submittedName>
</protein>
<proteinExistence type="predicted"/>
<dbReference type="AlphaFoldDB" id="A0A0E9QS38"/>